<evidence type="ECO:0000256" key="12">
    <source>
        <dbReference type="SAM" id="Phobius"/>
    </source>
</evidence>
<dbReference type="PROSITE" id="PS51892">
    <property type="entry name" value="SUBTILASE"/>
    <property type="match status" value="1"/>
</dbReference>
<feature type="transmembrane region" description="Helical" evidence="12">
    <location>
        <begin position="543"/>
        <end position="567"/>
    </location>
</feature>
<keyword evidence="8" id="KW-1015">Disulfide bond</keyword>
<dbReference type="PANTHER" id="PTHR42884">
    <property type="entry name" value="PROPROTEIN CONVERTASE SUBTILISIN/KEXIN-RELATED"/>
    <property type="match status" value="1"/>
</dbReference>
<dbReference type="SUPFAM" id="SSF49785">
    <property type="entry name" value="Galactose-binding domain-like"/>
    <property type="match status" value="1"/>
</dbReference>
<sequence>MIQSCIRYKQKGAVQHPTPLFLLKLDDIIMYQLQAKGSCPTSNTSLPTLDDTIKYKDAAASYDVNGNDPDPQPRYDYSNENRHGTRCAGEVAAEANNTICSVGVAYRAGIGGVRMLDGDVTDVVEGRSLSLNPDHIDIYSASWGPDDDGLTVDGPGKMAKKAFADGVVIGRGGLGSIFVWASGNGGRSGDSCGCDGYTNSIFTISVSSATERGKVPWYSEKCSSTLATTYSSGEPGDHQVVTTDLRKVCTENHSGTSASAPLAAGLCALALEANPKLTWRDLQHIIVATSRPDHLDDKEWVVNGAGYKVSHSFGFGLMDASAMVDMARDWQRIPDQHICSTPVISSPIREIPPRDKLTVTTVSTGCNGSDNDIQSLEHVIAKVSIKYSRRGDLEIALISPSGTRSVLLPRRAKDYSNRGFTDWEFLTTHCWGEIPTGTWTLEIQNKGSDHNSGQLTAWELILYGTEVHPLQKHSGPQECPPSYFLGTSVTKNKTILHECLPCHSSCKSCFGAHNNQCIECQFHYQKRDTYCIQNVSLLKSSSVMLIAAVVGVLLLLLLVVLVGFFVYTGILYHPRTPVATQEYSKLLEEDFDSSDGEEVLPKVAEYQDHPEESKLPPPITPPTVETTRESPSVGEIPTTA</sequence>
<dbReference type="InterPro" id="IPR009030">
    <property type="entry name" value="Growth_fac_rcpt_cys_sf"/>
</dbReference>
<comment type="cofactor">
    <cofactor evidence="1">
        <name>Ca(2+)</name>
        <dbReference type="ChEBI" id="CHEBI:29108"/>
    </cofactor>
</comment>
<dbReference type="SUPFAM" id="SSF52743">
    <property type="entry name" value="Subtilisin-like"/>
    <property type="match status" value="1"/>
</dbReference>
<feature type="active site" description="Charge relay system" evidence="10">
    <location>
        <position position="83"/>
    </location>
</feature>
<evidence type="ECO:0000256" key="10">
    <source>
        <dbReference type="PROSITE-ProRule" id="PRU01240"/>
    </source>
</evidence>
<keyword evidence="5 10" id="KW-0378">Hydrolase</keyword>
<evidence type="ECO:0000259" key="13">
    <source>
        <dbReference type="PROSITE" id="PS51829"/>
    </source>
</evidence>
<keyword evidence="6 10" id="KW-0720">Serine protease</keyword>
<dbReference type="SUPFAM" id="SSF57184">
    <property type="entry name" value="Growth factor receptor domain"/>
    <property type="match status" value="1"/>
</dbReference>
<dbReference type="InterPro" id="IPR023828">
    <property type="entry name" value="Peptidase_S8_Ser-AS"/>
</dbReference>
<evidence type="ECO:0000256" key="9">
    <source>
        <dbReference type="ARBA" id="ARBA00023180"/>
    </source>
</evidence>
<proteinExistence type="inferred from homology"/>
<feature type="active site" description="Charge relay system" evidence="10">
    <location>
        <position position="257"/>
    </location>
</feature>
<dbReference type="InterPro" id="IPR006212">
    <property type="entry name" value="Furin_repeat"/>
</dbReference>
<dbReference type="SMART" id="SM00261">
    <property type="entry name" value="FU"/>
    <property type="match status" value="1"/>
</dbReference>
<evidence type="ECO:0000256" key="2">
    <source>
        <dbReference type="ARBA" id="ARBA00022670"/>
    </source>
</evidence>
<accession>A0A9Q1BML3</accession>
<comment type="caution">
    <text evidence="14">The sequence shown here is derived from an EMBL/GenBank/DDBJ whole genome shotgun (WGS) entry which is preliminary data.</text>
</comment>
<keyword evidence="12" id="KW-0472">Membrane</keyword>
<dbReference type="InterPro" id="IPR022398">
    <property type="entry name" value="Peptidase_S8_His-AS"/>
</dbReference>
<dbReference type="OrthoDB" id="300641at2759"/>
<evidence type="ECO:0000256" key="4">
    <source>
        <dbReference type="ARBA" id="ARBA00022729"/>
    </source>
</evidence>
<dbReference type="EMBL" id="JAIZAY010000014">
    <property type="protein sequence ID" value="KAJ8029523.1"/>
    <property type="molecule type" value="Genomic_DNA"/>
</dbReference>
<dbReference type="CDD" id="cd04059">
    <property type="entry name" value="Peptidases_S8_Protein_convertases_Kexins_Furin-like"/>
    <property type="match status" value="1"/>
</dbReference>
<dbReference type="Gene3D" id="2.10.220.10">
    <property type="entry name" value="Hormone Receptor, Insulin-like Growth Factor Receptor 1, Chain A, domain 2"/>
    <property type="match status" value="1"/>
</dbReference>
<dbReference type="InterPro" id="IPR036852">
    <property type="entry name" value="Peptidase_S8/S53_dom_sf"/>
</dbReference>
<dbReference type="PRINTS" id="PR00723">
    <property type="entry name" value="SUBTILISIN"/>
</dbReference>
<dbReference type="FunFam" id="2.60.120.260:FF:000006">
    <property type="entry name" value="Proprotein convertase subtilisin/kexin type 5"/>
    <property type="match status" value="1"/>
</dbReference>
<dbReference type="InterPro" id="IPR002884">
    <property type="entry name" value="P_dom"/>
</dbReference>
<dbReference type="GO" id="GO:0004252">
    <property type="term" value="F:serine-type endopeptidase activity"/>
    <property type="evidence" value="ECO:0007669"/>
    <property type="project" value="UniProtKB-UniRule"/>
</dbReference>
<dbReference type="InterPro" id="IPR008979">
    <property type="entry name" value="Galactose-bd-like_sf"/>
</dbReference>
<keyword evidence="7" id="KW-0865">Zymogen</keyword>
<dbReference type="PROSITE" id="PS00137">
    <property type="entry name" value="SUBTILASE_HIS"/>
    <property type="match status" value="1"/>
</dbReference>
<dbReference type="Gene3D" id="2.60.120.260">
    <property type="entry name" value="Galactose-binding domain-like"/>
    <property type="match status" value="1"/>
</dbReference>
<dbReference type="CDD" id="cd00064">
    <property type="entry name" value="FU"/>
    <property type="match status" value="1"/>
</dbReference>
<comment type="similarity">
    <text evidence="10">Belongs to the peptidase S8 family.</text>
</comment>
<dbReference type="Pfam" id="PF01483">
    <property type="entry name" value="P_proprotein"/>
    <property type="match status" value="1"/>
</dbReference>
<evidence type="ECO:0000256" key="1">
    <source>
        <dbReference type="ARBA" id="ARBA00001913"/>
    </source>
</evidence>
<evidence type="ECO:0000256" key="8">
    <source>
        <dbReference type="ARBA" id="ARBA00023157"/>
    </source>
</evidence>
<protein>
    <submittedName>
        <fullName evidence="14">Furin</fullName>
    </submittedName>
</protein>
<dbReference type="InterPro" id="IPR000209">
    <property type="entry name" value="Peptidase_S8/S53_dom"/>
</dbReference>
<dbReference type="PANTHER" id="PTHR42884:SF3">
    <property type="entry name" value="FURIN-LIKE PROTEASE 1, ISOFORMS 1_1-X_2"/>
    <property type="match status" value="1"/>
</dbReference>
<evidence type="ECO:0000256" key="7">
    <source>
        <dbReference type="ARBA" id="ARBA00023145"/>
    </source>
</evidence>
<keyword evidence="12" id="KW-1133">Transmembrane helix</keyword>
<feature type="region of interest" description="Disordered" evidence="11">
    <location>
        <begin position="590"/>
        <end position="640"/>
    </location>
</feature>
<keyword evidence="15" id="KW-1185">Reference proteome</keyword>
<dbReference type="InterPro" id="IPR015500">
    <property type="entry name" value="Peptidase_S8_subtilisin-rel"/>
</dbReference>
<dbReference type="PROSITE" id="PS00138">
    <property type="entry name" value="SUBTILASE_SER"/>
    <property type="match status" value="1"/>
</dbReference>
<dbReference type="AlphaFoldDB" id="A0A9Q1BML3"/>
<keyword evidence="9" id="KW-0325">Glycoprotein</keyword>
<dbReference type="InterPro" id="IPR034182">
    <property type="entry name" value="Kexin/furin"/>
</dbReference>
<keyword evidence="3" id="KW-0165">Cleavage on pair of basic residues</keyword>
<dbReference type="Pfam" id="PF00082">
    <property type="entry name" value="Peptidase_S8"/>
    <property type="match status" value="1"/>
</dbReference>
<dbReference type="GO" id="GO:0000139">
    <property type="term" value="C:Golgi membrane"/>
    <property type="evidence" value="ECO:0007669"/>
    <property type="project" value="TreeGrafter"/>
</dbReference>
<gene>
    <name evidence="14" type="ORF">HOLleu_28934</name>
</gene>
<reference evidence="14" key="1">
    <citation type="submission" date="2021-10" db="EMBL/GenBank/DDBJ databases">
        <title>Tropical sea cucumber genome reveals ecological adaptation and Cuvierian tubules defense mechanism.</title>
        <authorList>
            <person name="Chen T."/>
        </authorList>
    </citation>
    <scope>NUCLEOTIDE SEQUENCE</scope>
    <source>
        <strain evidence="14">Nanhai2018</strain>
        <tissue evidence="14">Muscle</tissue>
    </source>
</reference>
<dbReference type="FunFam" id="3.40.50.200:FF:000001">
    <property type="entry name" value="Furin 2, isoform B"/>
    <property type="match status" value="1"/>
</dbReference>
<feature type="compositionally biased region" description="Basic and acidic residues" evidence="11">
    <location>
        <begin position="605"/>
        <end position="614"/>
    </location>
</feature>
<keyword evidence="2 10" id="KW-0645">Protease</keyword>
<feature type="domain" description="P/Homo B" evidence="13">
    <location>
        <begin position="332"/>
        <end position="468"/>
    </location>
</feature>
<evidence type="ECO:0000256" key="6">
    <source>
        <dbReference type="ARBA" id="ARBA00022825"/>
    </source>
</evidence>
<feature type="active site" description="Charge relay system" evidence="10">
    <location>
        <position position="50"/>
    </location>
</feature>
<dbReference type="Gene3D" id="3.40.50.200">
    <property type="entry name" value="Peptidase S8/S53 domain"/>
    <property type="match status" value="1"/>
</dbReference>
<evidence type="ECO:0000256" key="11">
    <source>
        <dbReference type="SAM" id="MobiDB-lite"/>
    </source>
</evidence>
<dbReference type="GO" id="GO:0005802">
    <property type="term" value="C:trans-Golgi network"/>
    <property type="evidence" value="ECO:0007669"/>
    <property type="project" value="TreeGrafter"/>
</dbReference>
<evidence type="ECO:0000256" key="5">
    <source>
        <dbReference type="ARBA" id="ARBA00022801"/>
    </source>
</evidence>
<keyword evidence="12" id="KW-0812">Transmembrane</keyword>
<keyword evidence="4" id="KW-0732">Signal</keyword>
<evidence type="ECO:0000313" key="15">
    <source>
        <dbReference type="Proteomes" id="UP001152320"/>
    </source>
</evidence>
<evidence type="ECO:0000313" key="14">
    <source>
        <dbReference type="EMBL" id="KAJ8029523.1"/>
    </source>
</evidence>
<dbReference type="Proteomes" id="UP001152320">
    <property type="component" value="Chromosome 14"/>
</dbReference>
<dbReference type="PROSITE" id="PS51829">
    <property type="entry name" value="P_HOMO_B"/>
    <property type="match status" value="1"/>
</dbReference>
<dbReference type="GO" id="GO:0016486">
    <property type="term" value="P:peptide hormone processing"/>
    <property type="evidence" value="ECO:0007669"/>
    <property type="project" value="TreeGrafter"/>
</dbReference>
<organism evidence="14 15">
    <name type="scientific">Holothuria leucospilota</name>
    <name type="common">Black long sea cucumber</name>
    <name type="synonym">Mertensiothuria leucospilota</name>
    <dbReference type="NCBI Taxonomy" id="206669"/>
    <lineage>
        <taxon>Eukaryota</taxon>
        <taxon>Metazoa</taxon>
        <taxon>Echinodermata</taxon>
        <taxon>Eleutherozoa</taxon>
        <taxon>Echinozoa</taxon>
        <taxon>Holothuroidea</taxon>
        <taxon>Aspidochirotacea</taxon>
        <taxon>Aspidochirotida</taxon>
        <taxon>Holothuriidae</taxon>
        <taxon>Holothuria</taxon>
    </lineage>
</organism>
<name>A0A9Q1BML3_HOLLE</name>
<evidence type="ECO:0000256" key="3">
    <source>
        <dbReference type="ARBA" id="ARBA00022685"/>
    </source>
</evidence>